<evidence type="ECO:0000313" key="2">
    <source>
        <dbReference type="Proteomes" id="UP000729701"/>
    </source>
</evidence>
<reference evidence="1" key="1">
    <citation type="submission" date="2021-05" db="EMBL/GenBank/DDBJ databases">
        <authorList>
            <person name="Pietrasiak N."/>
            <person name="Ward R."/>
            <person name="Stajich J.E."/>
            <person name="Kurbessoian T."/>
        </authorList>
    </citation>
    <scope>NUCLEOTIDE SEQUENCE</scope>
    <source>
        <strain evidence="1">GSE-NOS-MK-12-04C</strain>
    </source>
</reference>
<sequence>MLLYEGGVDSWVAIETYAQTKQRWLQQFLALPKGNCQGTEQQNENIITVFKQTN</sequence>
<dbReference type="AlphaFoldDB" id="A0A951QHS5"/>
<evidence type="ECO:0000313" key="1">
    <source>
        <dbReference type="EMBL" id="MBW4666140.1"/>
    </source>
</evidence>
<dbReference type="EMBL" id="JAHHGZ010000001">
    <property type="protein sequence ID" value="MBW4666140.1"/>
    <property type="molecule type" value="Genomic_DNA"/>
</dbReference>
<name>A0A951QHS5_9CYAN</name>
<reference evidence="1" key="2">
    <citation type="journal article" date="2022" name="Microbiol. Resour. Announc.">
        <title>Metagenome Sequencing to Explore Phylogenomics of Terrestrial Cyanobacteria.</title>
        <authorList>
            <person name="Ward R.D."/>
            <person name="Stajich J.E."/>
            <person name="Johansen J.R."/>
            <person name="Huntemann M."/>
            <person name="Clum A."/>
            <person name="Foster B."/>
            <person name="Foster B."/>
            <person name="Roux S."/>
            <person name="Palaniappan K."/>
            <person name="Varghese N."/>
            <person name="Mukherjee S."/>
            <person name="Reddy T.B.K."/>
            <person name="Daum C."/>
            <person name="Copeland A."/>
            <person name="Chen I.A."/>
            <person name="Ivanova N.N."/>
            <person name="Kyrpides N.C."/>
            <person name="Shapiro N."/>
            <person name="Eloe-Fadrosh E.A."/>
            <person name="Pietrasiak N."/>
        </authorList>
    </citation>
    <scope>NUCLEOTIDE SEQUENCE</scope>
    <source>
        <strain evidence="1">GSE-NOS-MK-12-04C</strain>
    </source>
</reference>
<organism evidence="1 2">
    <name type="scientific">Cyanomargarita calcarea GSE-NOS-MK-12-04C</name>
    <dbReference type="NCBI Taxonomy" id="2839659"/>
    <lineage>
        <taxon>Bacteria</taxon>
        <taxon>Bacillati</taxon>
        <taxon>Cyanobacteriota</taxon>
        <taxon>Cyanophyceae</taxon>
        <taxon>Nostocales</taxon>
        <taxon>Cyanomargaritaceae</taxon>
        <taxon>Cyanomargarita</taxon>
    </lineage>
</organism>
<comment type="caution">
    <text evidence="1">The sequence shown here is derived from an EMBL/GenBank/DDBJ whole genome shotgun (WGS) entry which is preliminary data.</text>
</comment>
<accession>A0A951QHS5</accession>
<dbReference type="Proteomes" id="UP000729701">
    <property type="component" value="Unassembled WGS sequence"/>
</dbReference>
<proteinExistence type="predicted"/>
<protein>
    <submittedName>
        <fullName evidence="1">Transposase family protein</fullName>
    </submittedName>
</protein>
<gene>
    <name evidence="1" type="ORF">KME60_01545</name>
</gene>